<reference evidence="1 2" key="1">
    <citation type="journal article" date="2015" name="Proc. Natl. Acad. Sci. U.S.A.">
        <title>The resurrection genome of Boea hygrometrica: A blueprint for survival of dehydration.</title>
        <authorList>
            <person name="Xiao L."/>
            <person name="Yang G."/>
            <person name="Zhang L."/>
            <person name="Yang X."/>
            <person name="Zhao S."/>
            <person name="Ji Z."/>
            <person name="Zhou Q."/>
            <person name="Hu M."/>
            <person name="Wang Y."/>
            <person name="Chen M."/>
            <person name="Xu Y."/>
            <person name="Jin H."/>
            <person name="Xiao X."/>
            <person name="Hu G."/>
            <person name="Bao F."/>
            <person name="Hu Y."/>
            <person name="Wan P."/>
            <person name="Li L."/>
            <person name="Deng X."/>
            <person name="Kuang T."/>
            <person name="Xiang C."/>
            <person name="Zhu J.K."/>
            <person name="Oliver M.J."/>
            <person name="He Y."/>
        </authorList>
    </citation>
    <scope>NUCLEOTIDE SEQUENCE [LARGE SCALE GENOMIC DNA]</scope>
    <source>
        <strain evidence="2">cv. XS01</strain>
    </source>
</reference>
<proteinExistence type="predicted"/>
<name>A0A2Z7BRG7_9LAMI</name>
<accession>A0A2Z7BRG7</accession>
<sequence length="194" mass="21656">MVLEIEDLVFLKIHLAAAEIWLKCPPTKPAVTLQPSAGTNIARNPVKDGTLTRVDICSRLNNQQAHANRSLTSSTPNDVAPTNSNDIVSNPIPNHAKATTECNPCYQISPKRRRLGISRYQNTLRLDFTKSTRSHREPLIRIVSKPLLLIRTQILRLSSIYAAVWSKVGGAEFVSSRSFDWYHFGALVRRVEGA</sequence>
<gene>
    <name evidence="1" type="ORF">F511_16504</name>
</gene>
<evidence type="ECO:0000313" key="1">
    <source>
        <dbReference type="EMBL" id="KZV36856.1"/>
    </source>
</evidence>
<evidence type="ECO:0000313" key="2">
    <source>
        <dbReference type="Proteomes" id="UP000250235"/>
    </source>
</evidence>
<dbReference type="Proteomes" id="UP000250235">
    <property type="component" value="Unassembled WGS sequence"/>
</dbReference>
<keyword evidence="2" id="KW-1185">Reference proteome</keyword>
<dbReference type="EMBL" id="KV003198">
    <property type="protein sequence ID" value="KZV36856.1"/>
    <property type="molecule type" value="Genomic_DNA"/>
</dbReference>
<protein>
    <submittedName>
        <fullName evidence="1">Uncharacterized protein</fullName>
    </submittedName>
</protein>
<dbReference type="AlphaFoldDB" id="A0A2Z7BRG7"/>
<organism evidence="1 2">
    <name type="scientific">Dorcoceras hygrometricum</name>
    <dbReference type="NCBI Taxonomy" id="472368"/>
    <lineage>
        <taxon>Eukaryota</taxon>
        <taxon>Viridiplantae</taxon>
        <taxon>Streptophyta</taxon>
        <taxon>Embryophyta</taxon>
        <taxon>Tracheophyta</taxon>
        <taxon>Spermatophyta</taxon>
        <taxon>Magnoliopsida</taxon>
        <taxon>eudicotyledons</taxon>
        <taxon>Gunneridae</taxon>
        <taxon>Pentapetalae</taxon>
        <taxon>asterids</taxon>
        <taxon>lamiids</taxon>
        <taxon>Lamiales</taxon>
        <taxon>Gesneriaceae</taxon>
        <taxon>Didymocarpoideae</taxon>
        <taxon>Trichosporeae</taxon>
        <taxon>Loxocarpinae</taxon>
        <taxon>Dorcoceras</taxon>
    </lineage>
</organism>